<proteinExistence type="inferred from homology"/>
<dbReference type="GO" id="GO:0046872">
    <property type="term" value="F:metal ion binding"/>
    <property type="evidence" value="ECO:0007669"/>
    <property type="project" value="UniProtKB-KW"/>
</dbReference>
<dbReference type="EMBL" id="CDMW01000001">
    <property type="protein sequence ID" value="CEL90390.1"/>
    <property type="molecule type" value="Genomic_DNA"/>
</dbReference>
<dbReference type="SUPFAM" id="SSF47781">
    <property type="entry name" value="RuvA domain 2-like"/>
    <property type="match status" value="1"/>
</dbReference>
<dbReference type="NCBIfam" id="TIGR00608">
    <property type="entry name" value="radc"/>
    <property type="match status" value="1"/>
</dbReference>
<evidence type="ECO:0000256" key="2">
    <source>
        <dbReference type="ARBA" id="ARBA00022670"/>
    </source>
</evidence>
<dbReference type="RefSeq" id="WP_002897519.1">
    <property type="nucleotide sequence ID" value="NZ_CDMW01000001.1"/>
</dbReference>
<dbReference type="NCBIfam" id="NF000642">
    <property type="entry name" value="PRK00024.1"/>
    <property type="match status" value="1"/>
</dbReference>
<protein>
    <recommendedName>
        <fullName evidence="8">MPN domain-containing protein</fullName>
    </recommendedName>
</protein>
<evidence type="ECO:0000256" key="6">
    <source>
        <dbReference type="ARBA" id="ARBA00023049"/>
    </source>
</evidence>
<reference evidence="9 10" key="1">
    <citation type="submission" date="2015-01" db="EMBL/GenBank/DDBJ databases">
        <authorList>
            <person name="Pelicic Vladimir"/>
        </authorList>
    </citation>
    <scope>NUCLEOTIDE SEQUENCE [LARGE SCALE GENOMIC DNA]</scope>
    <source>
        <strain evidence="9 10">2908</strain>
    </source>
</reference>
<evidence type="ECO:0000256" key="3">
    <source>
        <dbReference type="ARBA" id="ARBA00022723"/>
    </source>
</evidence>
<dbReference type="InterPro" id="IPR037518">
    <property type="entry name" value="MPN"/>
</dbReference>
<dbReference type="PANTHER" id="PTHR30471">
    <property type="entry name" value="DNA REPAIR PROTEIN RADC"/>
    <property type="match status" value="1"/>
</dbReference>
<evidence type="ECO:0000256" key="7">
    <source>
        <dbReference type="RuleBase" id="RU003797"/>
    </source>
</evidence>
<dbReference type="PROSITE" id="PS50249">
    <property type="entry name" value="MPN"/>
    <property type="match status" value="1"/>
</dbReference>
<keyword evidence="3" id="KW-0479">Metal-binding</keyword>
<evidence type="ECO:0000259" key="8">
    <source>
        <dbReference type="PROSITE" id="PS50249"/>
    </source>
</evidence>
<dbReference type="PROSITE" id="PS01302">
    <property type="entry name" value="UPF0758"/>
    <property type="match status" value="1"/>
</dbReference>
<dbReference type="Pfam" id="PF04002">
    <property type="entry name" value="RadC"/>
    <property type="match status" value="1"/>
</dbReference>
<keyword evidence="5" id="KW-0862">Zinc</keyword>
<evidence type="ECO:0000313" key="9">
    <source>
        <dbReference type="EMBL" id="CEL90390.1"/>
    </source>
</evidence>
<sequence length="227" mass="25990">MYSISFQDDISMMPRERLMREGAEKLSNQELLSIFLRTGNKKETVFQVSQRILSSISSLNDLKYLTLQELQTISGIGPIKAVELQAIIELGRRINRAEVLQKEQIMGSQKLAQKMQQELGDKRQECLVAIYLNSQNQILHQQTIFMGTVSRSIAEPREILHYALKHLATSIILVHNHPSGSVIPSRNDDEVTQHMKEACEMMGLVLLDHLIVSKSNYYSYREETDMI</sequence>
<organism evidence="9 10">
    <name type="scientific">Streptococcus sanguinis</name>
    <dbReference type="NCBI Taxonomy" id="1305"/>
    <lineage>
        <taxon>Bacteria</taxon>
        <taxon>Bacillati</taxon>
        <taxon>Bacillota</taxon>
        <taxon>Bacilli</taxon>
        <taxon>Lactobacillales</taxon>
        <taxon>Streptococcaceae</taxon>
        <taxon>Streptococcus</taxon>
    </lineage>
</organism>
<evidence type="ECO:0000256" key="5">
    <source>
        <dbReference type="ARBA" id="ARBA00022833"/>
    </source>
</evidence>
<dbReference type="PANTHER" id="PTHR30471:SF3">
    <property type="entry name" value="UPF0758 PROTEIN YEES-RELATED"/>
    <property type="match status" value="1"/>
</dbReference>
<dbReference type="InterPro" id="IPR020891">
    <property type="entry name" value="UPF0758_CS"/>
</dbReference>
<feature type="domain" description="MPN" evidence="8">
    <location>
        <begin position="104"/>
        <end position="226"/>
    </location>
</feature>
<dbReference type="Proteomes" id="UP000183504">
    <property type="component" value="Unassembled WGS sequence"/>
</dbReference>
<accession>A0A0B7GNN6</accession>
<dbReference type="Gene3D" id="3.40.140.10">
    <property type="entry name" value="Cytidine Deaminase, domain 2"/>
    <property type="match status" value="1"/>
</dbReference>
<dbReference type="InterPro" id="IPR025657">
    <property type="entry name" value="RadC_JAB"/>
</dbReference>
<dbReference type="GO" id="GO:0008237">
    <property type="term" value="F:metallopeptidase activity"/>
    <property type="evidence" value="ECO:0007669"/>
    <property type="project" value="UniProtKB-KW"/>
</dbReference>
<gene>
    <name evidence="9" type="ORF">SSV_1090</name>
</gene>
<dbReference type="InterPro" id="IPR010994">
    <property type="entry name" value="RuvA_2-like"/>
</dbReference>
<evidence type="ECO:0000256" key="1">
    <source>
        <dbReference type="ARBA" id="ARBA00010243"/>
    </source>
</evidence>
<dbReference type="CDD" id="cd08071">
    <property type="entry name" value="MPN_DUF2466"/>
    <property type="match status" value="1"/>
</dbReference>
<name>A0A0B7GNN6_STRSA</name>
<dbReference type="AlphaFoldDB" id="A0A0B7GNN6"/>
<evidence type="ECO:0000313" key="10">
    <source>
        <dbReference type="Proteomes" id="UP000183504"/>
    </source>
</evidence>
<dbReference type="Pfam" id="PF20582">
    <property type="entry name" value="UPF0758_N"/>
    <property type="match status" value="1"/>
</dbReference>
<comment type="similarity">
    <text evidence="1 7">Belongs to the UPF0758 family.</text>
</comment>
<keyword evidence="2" id="KW-0645">Protease</keyword>
<keyword evidence="6" id="KW-0482">Metalloprotease</keyword>
<keyword evidence="4" id="KW-0378">Hydrolase</keyword>
<dbReference type="GO" id="GO:0006508">
    <property type="term" value="P:proteolysis"/>
    <property type="evidence" value="ECO:0007669"/>
    <property type="project" value="UniProtKB-KW"/>
</dbReference>
<dbReference type="InterPro" id="IPR001405">
    <property type="entry name" value="UPF0758"/>
</dbReference>
<evidence type="ECO:0000256" key="4">
    <source>
        <dbReference type="ARBA" id="ARBA00022801"/>
    </source>
</evidence>
<dbReference type="InterPro" id="IPR046778">
    <property type="entry name" value="UPF0758_N"/>
</dbReference>